<evidence type="ECO:0000313" key="1">
    <source>
        <dbReference type="EMBL" id="QPB44206.1"/>
    </source>
</evidence>
<protein>
    <submittedName>
        <fullName evidence="1">Uncharacterized protein</fullName>
    </submittedName>
</protein>
<sequence length="194" mass="22180">MQELLAREDAHNRRLLKPFLDVVWSNYVSRHWQIFPELNTAYSHDGGRCWRRIEIARRIVTREVMEEELLSCLRYAIDIDATDGFRNGEKISVDAGKSYACATIESLSSGGDIDSPVTGLSFLRWEDEIALWRQVLDERLAGKPVISAALERASVMLRCSECWLRRIHACEETRSNILFPAQLALAESVCHLSE</sequence>
<name>A0A7S7YEB6_9VIRU</name>
<evidence type="ECO:0000313" key="2">
    <source>
        <dbReference type="Proteomes" id="UP001162098"/>
    </source>
</evidence>
<dbReference type="KEGG" id="vg:80543402"/>
<organism evidence="1 2">
    <name type="scientific">Medusavirus stheno T3</name>
    <dbReference type="NCBI Taxonomy" id="3069717"/>
    <lineage>
        <taxon>Viruses</taxon>
        <taxon>Varidnaviria</taxon>
        <taxon>Bamfordvirae</taxon>
        <taxon>Nucleocytoviricota</taxon>
        <taxon>Megaviricetes</taxon>
        <taxon>Mamonoviridae</taxon>
        <taxon>Medusavirus</taxon>
        <taxon>Medusavirus sthenus</taxon>
    </lineage>
</organism>
<keyword evidence="2" id="KW-1185">Reference proteome</keyword>
<dbReference type="Proteomes" id="UP001162098">
    <property type="component" value="Segment"/>
</dbReference>
<proteinExistence type="predicted"/>
<reference evidence="1 2" key="1">
    <citation type="submission" date="2020-09" db="EMBL/GenBank/DDBJ databases">
        <authorList>
            <person name="Zhang R."/>
            <person name="Garcia K."/>
            <person name="Ogata H."/>
        </authorList>
    </citation>
    <scope>NUCLEOTIDE SEQUENCE [LARGE SCALE GENOMIC DNA]</scope>
    <source>
        <strain evidence="2">stheno</strain>
    </source>
</reference>
<accession>A0A7S7YEB6</accession>
<dbReference type="EMBL" id="MW018138">
    <property type="protein sequence ID" value="QPB44206.1"/>
    <property type="molecule type" value="Genomic_DNA"/>
</dbReference>